<keyword evidence="12 13" id="KW-0407">Ion channel</keyword>
<name>A0AAN8FZ15_TRICO</name>
<evidence type="ECO:0000313" key="15">
    <source>
        <dbReference type="Proteomes" id="UP001331761"/>
    </source>
</evidence>
<dbReference type="Gene3D" id="2.60.470.10">
    <property type="entry name" value="Acid-sensing ion channels like domains"/>
    <property type="match status" value="1"/>
</dbReference>
<evidence type="ECO:0000256" key="5">
    <source>
        <dbReference type="ARBA" id="ARBA00022692"/>
    </source>
</evidence>
<evidence type="ECO:0000313" key="14">
    <source>
        <dbReference type="EMBL" id="KAK5977383.1"/>
    </source>
</evidence>
<keyword evidence="11 13" id="KW-0739">Sodium transport</keyword>
<keyword evidence="4 13" id="KW-0894">Sodium channel</keyword>
<evidence type="ECO:0000256" key="4">
    <source>
        <dbReference type="ARBA" id="ARBA00022461"/>
    </source>
</evidence>
<dbReference type="InterPro" id="IPR001873">
    <property type="entry name" value="ENaC"/>
</dbReference>
<keyword evidence="15" id="KW-1185">Reference proteome</keyword>
<evidence type="ECO:0000256" key="9">
    <source>
        <dbReference type="ARBA" id="ARBA00023136"/>
    </source>
</evidence>
<comment type="caution">
    <text evidence="14">The sequence shown here is derived from an EMBL/GenBank/DDBJ whole genome shotgun (WGS) entry which is preliminary data.</text>
</comment>
<dbReference type="Pfam" id="PF00858">
    <property type="entry name" value="ASC"/>
    <property type="match status" value="1"/>
</dbReference>
<keyword evidence="10" id="KW-0325">Glycoprotein</keyword>
<evidence type="ECO:0000256" key="8">
    <source>
        <dbReference type="ARBA" id="ARBA00023065"/>
    </source>
</evidence>
<evidence type="ECO:0000256" key="2">
    <source>
        <dbReference type="ARBA" id="ARBA00007193"/>
    </source>
</evidence>
<dbReference type="GO" id="GO:0005886">
    <property type="term" value="C:plasma membrane"/>
    <property type="evidence" value="ECO:0007669"/>
    <property type="project" value="TreeGrafter"/>
</dbReference>
<keyword evidence="9" id="KW-0472">Membrane</keyword>
<dbReference type="PANTHER" id="PTHR11690:SF276">
    <property type="entry name" value="DEGENERIN DEG-1"/>
    <property type="match status" value="1"/>
</dbReference>
<comment type="similarity">
    <text evidence="2 13">Belongs to the amiloride-sensitive sodium channel (TC 1.A.6) family.</text>
</comment>
<protein>
    <submittedName>
        <fullName evidence="14">Uncharacterized protein</fullName>
    </submittedName>
</protein>
<reference evidence="14 15" key="1">
    <citation type="submission" date="2019-10" db="EMBL/GenBank/DDBJ databases">
        <title>Assembly and Annotation for the nematode Trichostrongylus colubriformis.</title>
        <authorList>
            <person name="Martin J."/>
        </authorList>
    </citation>
    <scope>NUCLEOTIDE SEQUENCE [LARGE SCALE GENOMIC DNA]</scope>
    <source>
        <strain evidence="14">G859</strain>
        <tissue evidence="14">Whole worm</tissue>
    </source>
</reference>
<accession>A0AAN8FZ15</accession>
<comment type="subcellular location">
    <subcellularLocation>
        <location evidence="1">Membrane</location>
        <topology evidence="1">Multi-pass membrane protein</topology>
    </subcellularLocation>
</comment>
<evidence type="ECO:0000256" key="10">
    <source>
        <dbReference type="ARBA" id="ARBA00023180"/>
    </source>
</evidence>
<keyword evidence="8 13" id="KW-0406">Ion transport</keyword>
<sequence length="200" mass="22751">MQYYSNERGSDLVGLSVKCLSCRDFRIHVDPEFGNCFTFNYDVNRNYTSSRAGPMYGIRVLLFVNTSDYMSTSESAGVRLAIHDPTEYPFPDTFGFSAPVGFASSFGMKKGCYRSCFQANLIRECSCGDPRFPVPKSSRHCPAFNASARECLRRFLDYHGDFHHATSDEIYCDCKQRCKEVVYEVTFSASRWPALTTDVR</sequence>
<dbReference type="Proteomes" id="UP001331761">
    <property type="component" value="Unassembled WGS sequence"/>
</dbReference>
<keyword evidence="7" id="KW-0915">Sodium</keyword>
<keyword evidence="5 13" id="KW-0812">Transmembrane</keyword>
<dbReference type="PRINTS" id="PR01078">
    <property type="entry name" value="AMINACHANNEL"/>
</dbReference>
<proteinExistence type="inferred from homology"/>
<evidence type="ECO:0000256" key="11">
    <source>
        <dbReference type="ARBA" id="ARBA00023201"/>
    </source>
</evidence>
<dbReference type="GO" id="GO:0015280">
    <property type="term" value="F:ligand-gated sodium channel activity"/>
    <property type="evidence" value="ECO:0007669"/>
    <property type="project" value="TreeGrafter"/>
</dbReference>
<gene>
    <name evidence="14" type="ORF">GCK32_018611</name>
</gene>
<evidence type="ECO:0000256" key="7">
    <source>
        <dbReference type="ARBA" id="ARBA00023053"/>
    </source>
</evidence>
<evidence type="ECO:0000256" key="13">
    <source>
        <dbReference type="RuleBase" id="RU000679"/>
    </source>
</evidence>
<evidence type="ECO:0000256" key="12">
    <source>
        <dbReference type="ARBA" id="ARBA00023303"/>
    </source>
</evidence>
<dbReference type="PANTHER" id="PTHR11690">
    <property type="entry name" value="AMILORIDE-SENSITIVE SODIUM CHANNEL-RELATED"/>
    <property type="match status" value="1"/>
</dbReference>
<evidence type="ECO:0000256" key="1">
    <source>
        <dbReference type="ARBA" id="ARBA00004141"/>
    </source>
</evidence>
<evidence type="ECO:0000256" key="3">
    <source>
        <dbReference type="ARBA" id="ARBA00022448"/>
    </source>
</evidence>
<dbReference type="AlphaFoldDB" id="A0AAN8FZ15"/>
<dbReference type="Gene3D" id="1.10.287.820">
    <property type="entry name" value="Acid-sensing ion channel domain"/>
    <property type="match status" value="1"/>
</dbReference>
<organism evidence="14 15">
    <name type="scientific">Trichostrongylus colubriformis</name>
    <name type="common">Black scour worm</name>
    <dbReference type="NCBI Taxonomy" id="6319"/>
    <lineage>
        <taxon>Eukaryota</taxon>
        <taxon>Metazoa</taxon>
        <taxon>Ecdysozoa</taxon>
        <taxon>Nematoda</taxon>
        <taxon>Chromadorea</taxon>
        <taxon>Rhabditida</taxon>
        <taxon>Rhabditina</taxon>
        <taxon>Rhabditomorpha</taxon>
        <taxon>Strongyloidea</taxon>
        <taxon>Trichostrongylidae</taxon>
        <taxon>Trichostrongylus</taxon>
    </lineage>
</organism>
<dbReference type="EMBL" id="WIXE01010668">
    <property type="protein sequence ID" value="KAK5977383.1"/>
    <property type="molecule type" value="Genomic_DNA"/>
</dbReference>
<keyword evidence="3 13" id="KW-0813">Transport</keyword>
<evidence type="ECO:0000256" key="6">
    <source>
        <dbReference type="ARBA" id="ARBA00022989"/>
    </source>
</evidence>
<keyword evidence="6" id="KW-1133">Transmembrane helix</keyword>